<dbReference type="Proteomes" id="UP000054097">
    <property type="component" value="Unassembled WGS sequence"/>
</dbReference>
<dbReference type="InterPro" id="IPR008265">
    <property type="entry name" value="Lipase_GDSL_AS"/>
</dbReference>
<dbReference type="STRING" id="933852.A0A0C2WYG3"/>
<dbReference type="SUPFAM" id="SSF52266">
    <property type="entry name" value="SGNH hydrolase"/>
    <property type="match status" value="1"/>
</dbReference>
<dbReference type="Gene3D" id="3.40.50.1110">
    <property type="entry name" value="SGNH hydrolase"/>
    <property type="match status" value="1"/>
</dbReference>
<dbReference type="EMBL" id="KN824283">
    <property type="protein sequence ID" value="KIM31093.1"/>
    <property type="molecule type" value="Genomic_DNA"/>
</dbReference>
<feature type="domain" description="SGNH hydrolase-type esterase" evidence="1">
    <location>
        <begin position="12"/>
        <end position="211"/>
    </location>
</feature>
<protein>
    <recommendedName>
        <fullName evidence="1">SGNH hydrolase-type esterase domain-containing protein</fullName>
    </recommendedName>
</protein>
<name>A0A0C2WYG3_SERVB</name>
<dbReference type="OrthoDB" id="671439at2759"/>
<dbReference type="AlphaFoldDB" id="A0A0C2WYG3"/>
<gene>
    <name evidence="2" type="ORF">M408DRAFT_276278</name>
</gene>
<keyword evidence="3" id="KW-1185">Reference proteome</keyword>
<dbReference type="GO" id="GO:0016298">
    <property type="term" value="F:lipase activity"/>
    <property type="evidence" value="ECO:0007669"/>
    <property type="project" value="InterPro"/>
</dbReference>
<dbReference type="PROSITE" id="PS01098">
    <property type="entry name" value="LIPASE_GDSL_SER"/>
    <property type="match status" value="1"/>
</dbReference>
<reference evidence="2 3" key="1">
    <citation type="submission" date="2014-04" db="EMBL/GenBank/DDBJ databases">
        <authorList>
            <consortium name="DOE Joint Genome Institute"/>
            <person name="Kuo A."/>
            <person name="Zuccaro A."/>
            <person name="Kohler A."/>
            <person name="Nagy L.G."/>
            <person name="Floudas D."/>
            <person name="Copeland A."/>
            <person name="Barry K.W."/>
            <person name="Cichocki N."/>
            <person name="Veneault-Fourrey C."/>
            <person name="LaButti K."/>
            <person name="Lindquist E.A."/>
            <person name="Lipzen A."/>
            <person name="Lundell T."/>
            <person name="Morin E."/>
            <person name="Murat C."/>
            <person name="Sun H."/>
            <person name="Tunlid A."/>
            <person name="Henrissat B."/>
            <person name="Grigoriev I.V."/>
            <person name="Hibbett D.S."/>
            <person name="Martin F."/>
            <person name="Nordberg H.P."/>
            <person name="Cantor M.N."/>
            <person name="Hua S.X."/>
        </authorList>
    </citation>
    <scope>NUCLEOTIDE SEQUENCE [LARGE SCALE GENOMIC DNA]</scope>
    <source>
        <strain evidence="2 3">MAFF 305830</strain>
    </source>
</reference>
<dbReference type="InterPro" id="IPR013830">
    <property type="entry name" value="SGNH_hydro"/>
</dbReference>
<dbReference type="GO" id="GO:0006629">
    <property type="term" value="P:lipid metabolic process"/>
    <property type="evidence" value="ECO:0007669"/>
    <property type="project" value="InterPro"/>
</dbReference>
<dbReference type="PANTHER" id="PTHR14209">
    <property type="entry name" value="ISOAMYL ACETATE-HYDROLYZING ESTERASE 1"/>
    <property type="match status" value="1"/>
</dbReference>
<reference evidence="3" key="2">
    <citation type="submission" date="2015-01" db="EMBL/GenBank/DDBJ databases">
        <title>Evolutionary Origins and Diversification of the Mycorrhizal Mutualists.</title>
        <authorList>
            <consortium name="DOE Joint Genome Institute"/>
            <consortium name="Mycorrhizal Genomics Consortium"/>
            <person name="Kohler A."/>
            <person name="Kuo A."/>
            <person name="Nagy L.G."/>
            <person name="Floudas D."/>
            <person name="Copeland A."/>
            <person name="Barry K.W."/>
            <person name="Cichocki N."/>
            <person name="Veneault-Fourrey C."/>
            <person name="LaButti K."/>
            <person name="Lindquist E.A."/>
            <person name="Lipzen A."/>
            <person name="Lundell T."/>
            <person name="Morin E."/>
            <person name="Murat C."/>
            <person name="Riley R."/>
            <person name="Ohm R."/>
            <person name="Sun H."/>
            <person name="Tunlid A."/>
            <person name="Henrissat B."/>
            <person name="Grigoriev I.V."/>
            <person name="Hibbett D.S."/>
            <person name="Martin F."/>
        </authorList>
    </citation>
    <scope>NUCLEOTIDE SEQUENCE [LARGE SCALE GENOMIC DNA]</scope>
    <source>
        <strain evidence="3">MAFF 305830</strain>
    </source>
</reference>
<evidence type="ECO:0000313" key="2">
    <source>
        <dbReference type="EMBL" id="KIM31093.1"/>
    </source>
</evidence>
<proteinExistence type="predicted"/>
<dbReference type="InterPro" id="IPR036514">
    <property type="entry name" value="SGNH_hydro_sf"/>
</dbReference>
<evidence type="ECO:0000313" key="3">
    <source>
        <dbReference type="Proteomes" id="UP000054097"/>
    </source>
</evidence>
<dbReference type="InterPro" id="IPR045136">
    <property type="entry name" value="Iah1-like"/>
</dbReference>
<dbReference type="HOGENOM" id="CLU_051989_0_0_1"/>
<dbReference type="PANTHER" id="PTHR14209:SF19">
    <property type="entry name" value="ISOAMYL ACETATE-HYDROLYZING ESTERASE 1 HOMOLOG"/>
    <property type="match status" value="1"/>
</dbReference>
<dbReference type="Pfam" id="PF13472">
    <property type="entry name" value="Lipase_GDSL_2"/>
    <property type="match status" value="1"/>
</dbReference>
<accession>A0A0C2WYG3</accession>
<evidence type="ECO:0000259" key="1">
    <source>
        <dbReference type="Pfam" id="PF13472"/>
    </source>
</evidence>
<organism evidence="2 3">
    <name type="scientific">Serendipita vermifera MAFF 305830</name>
    <dbReference type="NCBI Taxonomy" id="933852"/>
    <lineage>
        <taxon>Eukaryota</taxon>
        <taxon>Fungi</taxon>
        <taxon>Dikarya</taxon>
        <taxon>Basidiomycota</taxon>
        <taxon>Agaricomycotina</taxon>
        <taxon>Agaricomycetes</taxon>
        <taxon>Sebacinales</taxon>
        <taxon>Serendipitaceae</taxon>
        <taxon>Serendipita</taxon>
    </lineage>
</organism>
<dbReference type="CDD" id="cd01838">
    <property type="entry name" value="Isoamyl_acetate_hydrolase_like"/>
    <property type="match status" value="1"/>
</dbReference>
<sequence>MSLAPILDSIVLFGDSITQGGWQANGFAQKLAYVYNRKMDVINRGLGGYNTEWGIPVFEQMFNKKEGHPSHSKCKLLTIWFGANDACIPPSPQRVPLDKYKANLEWMIQALRSESSEYYSPWTRIILFSPPPIQLSAWAAALADREVPRDLDRTFEETKRYADAAKEVAAAQRVPLVDTYDALWKAAGEKEEGLTPFLSDGLHLTEKGYEIVYEELIKVISRDIPELHYDKLPMVFPAWDAVDPQNVRSTVVSRYVDV</sequence>